<dbReference type="EMBL" id="AMZQ01000009">
    <property type="protein sequence ID" value="EKU10888.1"/>
    <property type="molecule type" value="Genomic_DNA"/>
</dbReference>
<evidence type="ECO:0000313" key="1">
    <source>
        <dbReference type="EMBL" id="EKU10888.1"/>
    </source>
</evidence>
<dbReference type="STRING" id="1244083.CSUNSWCD_2384"/>
<name>M5IR12_9BACT</name>
<reference evidence="1 2" key="1">
    <citation type="journal article" date="2013" name="Genome Announc.">
        <title>Genome Sequence of Campylobacter showae UNSWCD, Isolated from a Patient with Crohn's Disease.</title>
        <authorList>
            <person name="Tay A.P."/>
            <person name="Kaakoush N.O."/>
            <person name="Deshpande N.P."/>
            <person name="Chen Z."/>
            <person name="Mitchell H."/>
            <person name="Wilkins M.R."/>
        </authorList>
    </citation>
    <scope>NUCLEOTIDE SEQUENCE [LARGE SCALE GENOMIC DNA]</scope>
    <source>
        <strain evidence="1 2">CSUNSWCD</strain>
    </source>
</reference>
<organism evidence="1 2">
    <name type="scientific">Campylobacter showae CSUNSWCD</name>
    <dbReference type="NCBI Taxonomy" id="1244083"/>
    <lineage>
        <taxon>Bacteria</taxon>
        <taxon>Pseudomonadati</taxon>
        <taxon>Campylobacterota</taxon>
        <taxon>Epsilonproteobacteria</taxon>
        <taxon>Campylobacterales</taxon>
        <taxon>Campylobacteraceae</taxon>
        <taxon>Campylobacter</taxon>
    </lineage>
</organism>
<gene>
    <name evidence="1" type="ORF">CSUNSWCD_2384</name>
</gene>
<proteinExistence type="predicted"/>
<dbReference type="PATRIC" id="fig|1244083.3.peg.1634"/>
<sequence>MLLKFDSQIYRDLRMSQISLRRAFVVRILAKILKIPKYAKFKG</sequence>
<accession>M5IR12</accession>
<evidence type="ECO:0000313" key="2">
    <source>
        <dbReference type="Proteomes" id="UP000011939"/>
    </source>
</evidence>
<dbReference type="Proteomes" id="UP000011939">
    <property type="component" value="Unassembled WGS sequence"/>
</dbReference>
<dbReference type="AlphaFoldDB" id="M5IR12"/>
<protein>
    <submittedName>
        <fullName evidence="1">Uncharacterized protein</fullName>
    </submittedName>
</protein>
<comment type="caution">
    <text evidence="1">The sequence shown here is derived from an EMBL/GenBank/DDBJ whole genome shotgun (WGS) entry which is preliminary data.</text>
</comment>